<evidence type="ECO:0000256" key="4">
    <source>
        <dbReference type="ARBA" id="ARBA00022722"/>
    </source>
</evidence>
<dbReference type="InterPro" id="IPR045249">
    <property type="entry name" value="HARBI1-like"/>
</dbReference>
<dbReference type="AlphaFoldDB" id="A0A8B8BQE4"/>
<evidence type="ECO:0000256" key="3">
    <source>
        <dbReference type="ARBA" id="ARBA00006958"/>
    </source>
</evidence>
<keyword evidence="6" id="KW-0378">Hydrolase</keyword>
<comment type="subcellular location">
    <subcellularLocation>
        <location evidence="2">Nucleus</location>
    </subcellularLocation>
</comment>
<comment type="similarity">
    <text evidence="3">Belongs to the HARBI1 family.</text>
</comment>
<evidence type="ECO:0000256" key="1">
    <source>
        <dbReference type="ARBA" id="ARBA00001968"/>
    </source>
</evidence>
<gene>
    <name evidence="10" type="primary">LOC111112381</name>
</gene>
<dbReference type="Pfam" id="PF13359">
    <property type="entry name" value="DDE_Tnp_4"/>
    <property type="match status" value="1"/>
</dbReference>
<dbReference type="InterPro" id="IPR027806">
    <property type="entry name" value="HARBI1_dom"/>
</dbReference>
<name>A0A8B8BQE4_CRAVI</name>
<dbReference type="GO" id="GO:0004518">
    <property type="term" value="F:nuclease activity"/>
    <property type="evidence" value="ECO:0007669"/>
    <property type="project" value="UniProtKB-KW"/>
</dbReference>
<keyword evidence="5" id="KW-0479">Metal-binding</keyword>
<dbReference type="GO" id="GO:0016787">
    <property type="term" value="F:hydrolase activity"/>
    <property type="evidence" value="ECO:0007669"/>
    <property type="project" value="UniProtKB-KW"/>
</dbReference>
<dbReference type="PANTHER" id="PTHR22930">
    <property type="match status" value="1"/>
</dbReference>
<feature type="domain" description="DDE Tnp4" evidence="8">
    <location>
        <begin position="181"/>
        <end position="334"/>
    </location>
</feature>
<organism evidence="9 10">
    <name type="scientific">Crassostrea virginica</name>
    <name type="common">Eastern oyster</name>
    <dbReference type="NCBI Taxonomy" id="6565"/>
    <lineage>
        <taxon>Eukaryota</taxon>
        <taxon>Metazoa</taxon>
        <taxon>Spiralia</taxon>
        <taxon>Lophotrochozoa</taxon>
        <taxon>Mollusca</taxon>
        <taxon>Bivalvia</taxon>
        <taxon>Autobranchia</taxon>
        <taxon>Pteriomorphia</taxon>
        <taxon>Ostreida</taxon>
        <taxon>Ostreoidea</taxon>
        <taxon>Ostreidae</taxon>
        <taxon>Crassostrea</taxon>
    </lineage>
</organism>
<evidence type="ECO:0000256" key="6">
    <source>
        <dbReference type="ARBA" id="ARBA00022801"/>
    </source>
</evidence>
<dbReference type="RefSeq" id="XP_022305557.1">
    <property type="nucleotide sequence ID" value="XM_022449849.1"/>
</dbReference>
<comment type="cofactor">
    <cofactor evidence="1">
        <name>a divalent metal cation</name>
        <dbReference type="ChEBI" id="CHEBI:60240"/>
    </cofactor>
</comment>
<accession>A0A8B8BQE4</accession>
<evidence type="ECO:0000259" key="8">
    <source>
        <dbReference type="Pfam" id="PF13359"/>
    </source>
</evidence>
<evidence type="ECO:0000313" key="9">
    <source>
        <dbReference type="Proteomes" id="UP000694844"/>
    </source>
</evidence>
<evidence type="ECO:0000313" key="10">
    <source>
        <dbReference type="RefSeq" id="XP_022305557.1"/>
    </source>
</evidence>
<proteinExistence type="inferred from homology"/>
<evidence type="ECO:0000256" key="5">
    <source>
        <dbReference type="ARBA" id="ARBA00022723"/>
    </source>
</evidence>
<dbReference type="GO" id="GO:0046872">
    <property type="term" value="F:metal ion binding"/>
    <property type="evidence" value="ECO:0007669"/>
    <property type="project" value="UniProtKB-KW"/>
</dbReference>
<dbReference type="OrthoDB" id="10065726at2759"/>
<sequence>MAGFPTLLKVILPFCEFMDDDDSYFYQHHTEETCALVLSQKREWTPKVSNYMETVFHEFSIPENIDDFRVHYRVSRHLFEILLQEIYESILLRGTGPQETTQPHKQLLVTLWYLSNMASMREVGHIFDMSKSTVHAVVFRVFDAILGLQPRVVCWPNAQRQMEIAQEVENLCQLRGVIGFIDGTHVRLSSAIKGDRDFYNRKGYPSMQVQCVVDHEMKFTNVYTGWPGCVHDARVLRNSALYREAEAGNLILQDHHIFGDSAYPLRNWLVTPFKNFGNLTPQQIRFNKRLSSARQIVERAFGHLKGRFRRLQDVPFHDSMEVCKMILSACILHNLCIINSDEVEDYINVRDEDPNDCQNIYQNGQNGVVRRLQLVNTCIN</sequence>
<dbReference type="GeneID" id="111112381"/>
<dbReference type="GO" id="GO:0005634">
    <property type="term" value="C:nucleus"/>
    <property type="evidence" value="ECO:0007669"/>
    <property type="project" value="UniProtKB-SubCell"/>
</dbReference>
<keyword evidence="9" id="KW-1185">Reference proteome</keyword>
<dbReference type="KEGG" id="cvn:111112381"/>
<evidence type="ECO:0000256" key="7">
    <source>
        <dbReference type="ARBA" id="ARBA00023242"/>
    </source>
</evidence>
<protein>
    <submittedName>
        <fullName evidence="10">Nuclease HARBI1</fullName>
    </submittedName>
</protein>
<keyword evidence="7" id="KW-0539">Nucleus</keyword>
<dbReference type="Proteomes" id="UP000694844">
    <property type="component" value="Chromosome 9"/>
</dbReference>
<dbReference type="PANTHER" id="PTHR22930:SF85">
    <property type="entry name" value="GH03217P-RELATED"/>
    <property type="match status" value="1"/>
</dbReference>
<reference evidence="10" key="1">
    <citation type="submission" date="2025-08" db="UniProtKB">
        <authorList>
            <consortium name="RefSeq"/>
        </authorList>
    </citation>
    <scope>IDENTIFICATION</scope>
    <source>
        <tissue evidence="10">Whole sample</tissue>
    </source>
</reference>
<keyword evidence="4" id="KW-0540">Nuclease</keyword>
<evidence type="ECO:0000256" key="2">
    <source>
        <dbReference type="ARBA" id="ARBA00004123"/>
    </source>
</evidence>